<keyword evidence="2" id="KW-1185">Reference proteome</keyword>
<dbReference type="KEGG" id="vg:65129951"/>
<protein>
    <submittedName>
        <fullName evidence="1">Uncharacterized protein</fullName>
    </submittedName>
</protein>
<sequence>MNKEKYNIVYKHFAKPIYNMAMTYESSCLTVESGVVNPKVVKCFNELKKALEEQLKSYK</sequence>
<proteinExistence type="predicted"/>
<accession>A0A7M1S0Q3</accession>
<dbReference type="GeneID" id="65129951"/>
<dbReference type="RefSeq" id="YP_010111547.1">
    <property type="nucleotide sequence ID" value="NC_055882.1"/>
</dbReference>
<organism evidence="1 2">
    <name type="scientific">uncultured phage cr116_1</name>
    <dbReference type="NCBI Taxonomy" id="2772073"/>
    <lineage>
        <taxon>Viruses</taxon>
        <taxon>Duplodnaviria</taxon>
        <taxon>Heunggongvirae</taxon>
        <taxon>Uroviricota</taxon>
        <taxon>Caudoviricetes</taxon>
        <taxon>Crassvirales</taxon>
        <taxon>Steigviridae</taxon>
        <taxon>Asinivirinae</taxon>
        <taxon>Pamirivirus</taxon>
        <taxon>Pamirivirus faecium</taxon>
    </lineage>
</organism>
<evidence type="ECO:0000313" key="2">
    <source>
        <dbReference type="Proteomes" id="UP000593686"/>
    </source>
</evidence>
<name>A0A7M1S0Q3_9CAUD</name>
<dbReference type="Proteomes" id="UP000593686">
    <property type="component" value="Genome"/>
</dbReference>
<reference evidence="1 2" key="1">
    <citation type="submission" date="2020-07" db="EMBL/GenBank/DDBJ databases">
        <title>Taxonomic proposal: Crassvirales, a new order of highly abundant and diverse bacterial viruses.</title>
        <authorList>
            <person name="Shkoporov A.N."/>
            <person name="Stockdale S.R."/>
            <person name="Guerin E."/>
            <person name="Ross R.P."/>
            <person name="Hill C."/>
        </authorList>
    </citation>
    <scope>NUCLEOTIDE SEQUENCE [LARGE SCALE GENOMIC DNA]</scope>
</reference>
<evidence type="ECO:0000313" key="1">
    <source>
        <dbReference type="EMBL" id="QOR59389.1"/>
    </source>
</evidence>
<dbReference type="EMBL" id="MT774389">
    <property type="protein sequence ID" value="QOR59389.1"/>
    <property type="molecule type" value="Genomic_DNA"/>
</dbReference>